<dbReference type="RefSeq" id="WP_123806772.1">
    <property type="nucleotide sequence ID" value="NZ_CP033839.1"/>
</dbReference>
<feature type="region of interest" description="Disordered" evidence="1">
    <location>
        <begin position="61"/>
        <end position="87"/>
    </location>
</feature>
<sequence>MNGCERFAVAVRGVRFVGGEFVGGAAAFAVRRLSDDHADAMRPIADAARVGARNWRLRAKGDEQRRRRRHVRRDAALSQHADRHVGSGAADDGFACRGRIAGAFAAHPHSVLRPCRKTAECARVVCEYAATALFDGD</sequence>
<accession>A0A892IGL4</accession>
<name>A0A892IGL4_9BURK</name>
<gene>
    <name evidence="2" type="ORF">I6K02_26510</name>
</gene>
<evidence type="ECO:0000256" key="1">
    <source>
        <dbReference type="SAM" id="MobiDB-lite"/>
    </source>
</evidence>
<dbReference type="AlphaFoldDB" id="A0A892IGL4"/>
<evidence type="ECO:0000313" key="3">
    <source>
        <dbReference type="Proteomes" id="UP000625568"/>
    </source>
</evidence>
<dbReference type="EMBL" id="CP069484">
    <property type="protein sequence ID" value="QRO81318.1"/>
    <property type="molecule type" value="Genomic_DNA"/>
</dbReference>
<dbReference type="Proteomes" id="UP000625568">
    <property type="component" value="Chromosome 3"/>
</dbReference>
<protein>
    <submittedName>
        <fullName evidence="2">Uncharacterized protein</fullName>
    </submittedName>
</protein>
<keyword evidence="3" id="KW-1185">Reference proteome</keyword>
<organism evidence="2 3">
    <name type="scientific">Burkholderia dolosa</name>
    <dbReference type="NCBI Taxonomy" id="152500"/>
    <lineage>
        <taxon>Bacteria</taxon>
        <taxon>Pseudomonadati</taxon>
        <taxon>Pseudomonadota</taxon>
        <taxon>Betaproteobacteria</taxon>
        <taxon>Burkholderiales</taxon>
        <taxon>Burkholderiaceae</taxon>
        <taxon>Burkholderia</taxon>
        <taxon>Burkholderia cepacia complex</taxon>
    </lineage>
</organism>
<evidence type="ECO:0000313" key="2">
    <source>
        <dbReference type="EMBL" id="QRO81318.1"/>
    </source>
</evidence>
<reference evidence="2 3" key="1">
    <citation type="submission" date="2021-02" db="EMBL/GenBank/DDBJ databases">
        <title>FDA dAtabase for Regulatory Grade micrObial Sequences (FDA-ARGOS): Supporting development and validation of Infectious Disease Dx tests.</title>
        <authorList>
            <person name="Minogue T."/>
            <person name="Wolcott M."/>
            <person name="Wasieloski L."/>
            <person name="Aguilar W."/>
            <person name="Moore D."/>
            <person name="Jaissle J."/>
            <person name="Tallon L."/>
            <person name="Sadzewicz L."/>
            <person name="Zhao X."/>
            <person name="Boylan J."/>
            <person name="Ott S."/>
            <person name="Bowen H."/>
            <person name="Vavikolanu K."/>
            <person name="Mehta A."/>
            <person name="Aluvathingal J."/>
            <person name="Nadendla S."/>
            <person name="Yan Y."/>
            <person name="Sichtig H."/>
        </authorList>
    </citation>
    <scope>NUCLEOTIDE SEQUENCE [LARGE SCALE GENOMIC DNA]</scope>
    <source>
        <strain evidence="2 3">FDAARGOS_1272</strain>
    </source>
</reference>
<proteinExistence type="predicted"/>